<dbReference type="SMART" id="SM00347">
    <property type="entry name" value="HTH_MARR"/>
    <property type="match status" value="1"/>
</dbReference>
<evidence type="ECO:0000256" key="3">
    <source>
        <dbReference type="ARBA" id="ARBA00023163"/>
    </source>
</evidence>
<comment type="caution">
    <text evidence="5">The sequence shown here is derived from an EMBL/GenBank/DDBJ whole genome shotgun (WGS) entry which is preliminary data.</text>
</comment>
<name>A0A8J6JN67_9FIRM</name>
<keyword evidence="6" id="KW-1185">Reference proteome</keyword>
<evidence type="ECO:0000259" key="4">
    <source>
        <dbReference type="SMART" id="SM00347"/>
    </source>
</evidence>
<dbReference type="PROSITE" id="PS01117">
    <property type="entry name" value="HTH_MARR_1"/>
    <property type="match status" value="1"/>
</dbReference>
<dbReference type="Gene3D" id="1.10.10.10">
    <property type="entry name" value="Winged helix-like DNA-binding domain superfamily/Winged helix DNA-binding domain"/>
    <property type="match status" value="1"/>
</dbReference>
<dbReference type="PANTHER" id="PTHR35790">
    <property type="entry name" value="HTH-TYPE TRANSCRIPTIONAL REGULATOR PCHR"/>
    <property type="match status" value="1"/>
</dbReference>
<dbReference type="PANTHER" id="PTHR35790:SF4">
    <property type="entry name" value="HTH-TYPE TRANSCRIPTIONAL REGULATOR PCHR"/>
    <property type="match status" value="1"/>
</dbReference>
<evidence type="ECO:0000313" key="5">
    <source>
        <dbReference type="EMBL" id="MBC5738029.1"/>
    </source>
</evidence>
<keyword evidence="2" id="KW-0238">DNA-binding</keyword>
<dbReference type="InterPro" id="IPR036388">
    <property type="entry name" value="WH-like_DNA-bd_sf"/>
</dbReference>
<dbReference type="InterPro" id="IPR036390">
    <property type="entry name" value="WH_DNA-bd_sf"/>
</dbReference>
<dbReference type="Proteomes" id="UP000607645">
    <property type="component" value="Unassembled WGS sequence"/>
</dbReference>
<dbReference type="GO" id="GO:0003700">
    <property type="term" value="F:DNA-binding transcription factor activity"/>
    <property type="evidence" value="ECO:0007669"/>
    <property type="project" value="InterPro"/>
</dbReference>
<gene>
    <name evidence="5" type="ORF">H8S62_13535</name>
</gene>
<dbReference type="AlphaFoldDB" id="A0A8J6JN67"/>
<keyword evidence="1" id="KW-0805">Transcription regulation</keyword>
<evidence type="ECO:0000256" key="2">
    <source>
        <dbReference type="ARBA" id="ARBA00023125"/>
    </source>
</evidence>
<dbReference type="InterPro" id="IPR023187">
    <property type="entry name" value="Tscrpt_reg_MarR-type_CS"/>
</dbReference>
<proteinExistence type="predicted"/>
<evidence type="ECO:0000256" key="1">
    <source>
        <dbReference type="ARBA" id="ARBA00023015"/>
    </source>
</evidence>
<dbReference type="GO" id="GO:0003677">
    <property type="term" value="F:DNA binding"/>
    <property type="evidence" value="ECO:0007669"/>
    <property type="project" value="UniProtKB-KW"/>
</dbReference>
<accession>A0A8J6JN67</accession>
<sequence>MTKGDLLLKQFLRLANTNDMLLKMHSREILQGYGNSELNCIDCIGKTKRPNASAIAEQMNMTRGAISKVLRKLLSKDAVVSYQLPDNQKEIYYKLTPYGREIFRQHRTRHRYWELRDQSFFSTLDEETMDVVLRFMNLYNGYLDLKLANQMDPNHEASFAEEAEDGETDEHTV</sequence>
<organism evidence="5 6">
    <name type="scientific">Lawsonibacter faecis</name>
    <dbReference type="NCBI Taxonomy" id="2763052"/>
    <lineage>
        <taxon>Bacteria</taxon>
        <taxon>Bacillati</taxon>
        <taxon>Bacillota</taxon>
        <taxon>Clostridia</taxon>
        <taxon>Eubacteriales</taxon>
        <taxon>Oscillospiraceae</taxon>
        <taxon>Lawsonibacter</taxon>
    </lineage>
</organism>
<dbReference type="InterPro" id="IPR052067">
    <property type="entry name" value="Metal_resp_HTH_trans_reg"/>
</dbReference>
<protein>
    <submittedName>
        <fullName evidence="5">MarR family transcriptional regulator</fullName>
    </submittedName>
</protein>
<dbReference type="InterPro" id="IPR000835">
    <property type="entry name" value="HTH_MarR-typ"/>
</dbReference>
<reference evidence="5" key="1">
    <citation type="submission" date="2020-08" db="EMBL/GenBank/DDBJ databases">
        <title>Genome public.</title>
        <authorList>
            <person name="Liu C."/>
            <person name="Sun Q."/>
        </authorList>
    </citation>
    <scope>NUCLEOTIDE SEQUENCE</scope>
    <source>
        <strain evidence="5">NSJ-52</strain>
    </source>
</reference>
<feature type="domain" description="HTH marR-type" evidence="4">
    <location>
        <begin position="28"/>
        <end position="126"/>
    </location>
</feature>
<dbReference type="Pfam" id="PF01047">
    <property type="entry name" value="MarR"/>
    <property type="match status" value="1"/>
</dbReference>
<dbReference type="RefSeq" id="WP_155145834.1">
    <property type="nucleotide sequence ID" value="NZ_JACOPQ010000011.1"/>
</dbReference>
<keyword evidence="3" id="KW-0804">Transcription</keyword>
<dbReference type="EMBL" id="JACOPQ010000011">
    <property type="protein sequence ID" value="MBC5738029.1"/>
    <property type="molecule type" value="Genomic_DNA"/>
</dbReference>
<dbReference type="SUPFAM" id="SSF46785">
    <property type="entry name" value="Winged helix' DNA-binding domain"/>
    <property type="match status" value="1"/>
</dbReference>
<evidence type="ECO:0000313" key="6">
    <source>
        <dbReference type="Proteomes" id="UP000607645"/>
    </source>
</evidence>